<name>A0A7G8BHH7_9BACT</name>
<proteinExistence type="predicted"/>
<dbReference type="RefSeq" id="WP_186742954.1">
    <property type="nucleotide sequence ID" value="NZ_CP060394.1"/>
</dbReference>
<sequence length="157" mass="17483">MQERDNLIAAIAQGAKFQAISDRLATTVEELQAITVKLEQPLAPPPKVASEEDLNEFLARKLTDIASVLRSDPEQAKQEVQNRIDELWLEPIETEEGPAYRVTGDLRLLATMEDRKVNSFLKTLAHHSHEWTMPVPVVIPGRLPVARLATKETALAA</sequence>
<dbReference type="AlphaFoldDB" id="A0A7G8BHH7"/>
<protein>
    <submittedName>
        <fullName evidence="1">Uncharacterized protein</fullName>
    </submittedName>
</protein>
<dbReference type="Proteomes" id="UP000515312">
    <property type="component" value="Chromosome"/>
</dbReference>
<gene>
    <name evidence="1" type="ORF">H7849_23785</name>
</gene>
<organism evidence="1 2">
    <name type="scientific">Alloacidobacterium dinghuense</name>
    <dbReference type="NCBI Taxonomy" id="2763107"/>
    <lineage>
        <taxon>Bacteria</taxon>
        <taxon>Pseudomonadati</taxon>
        <taxon>Acidobacteriota</taxon>
        <taxon>Terriglobia</taxon>
        <taxon>Terriglobales</taxon>
        <taxon>Acidobacteriaceae</taxon>
        <taxon>Alloacidobacterium</taxon>
    </lineage>
</organism>
<evidence type="ECO:0000313" key="2">
    <source>
        <dbReference type="Proteomes" id="UP000515312"/>
    </source>
</evidence>
<keyword evidence="2" id="KW-1185">Reference proteome</keyword>
<evidence type="ECO:0000313" key="1">
    <source>
        <dbReference type="EMBL" id="QNI31997.1"/>
    </source>
</evidence>
<accession>A0A7G8BHH7</accession>
<reference evidence="1 2" key="1">
    <citation type="submission" date="2020-08" db="EMBL/GenBank/DDBJ databases">
        <title>Edaphobacter telluris sp. nov. and Acidobacterium dinghuensis sp. nov., two acidobacteria isolated from forest soil.</title>
        <authorList>
            <person name="Fu J."/>
            <person name="Qiu L."/>
        </authorList>
    </citation>
    <scope>NUCLEOTIDE SEQUENCE [LARGE SCALE GENOMIC DNA]</scope>
    <source>
        <strain evidence="1">4Y35</strain>
    </source>
</reference>
<dbReference type="KEGG" id="adin:H7849_23785"/>
<dbReference type="EMBL" id="CP060394">
    <property type="protein sequence ID" value="QNI31997.1"/>
    <property type="molecule type" value="Genomic_DNA"/>
</dbReference>